<dbReference type="InterPro" id="IPR011990">
    <property type="entry name" value="TPR-like_helical_dom_sf"/>
</dbReference>
<dbReference type="Proteomes" id="UP000728032">
    <property type="component" value="Unassembled WGS sequence"/>
</dbReference>
<dbReference type="InterPro" id="IPR019734">
    <property type="entry name" value="TPR_rpt"/>
</dbReference>
<dbReference type="AlphaFoldDB" id="A0A7R9QN32"/>
<sequence length="424" mass="48680">MTQNNNPLEVAKHIVDHLYDFRDNYFIDCDNGSNTSEPLNSYKSKQIDVNNKLEEALKRLDELCVDNEWTASDRALYQLQRGRAFNISDKYVDQAFEALSRAIKLWPQLTEGWNQLGEWYRKKGDNEAALNCFESALKHEINKTSLRNASIILRQLGTTAQEKSSNLLKSVERAKQALECDVCDGISWYILGNAYLTLFFRSHTKRDESVLKACKVAYLKAYNHPLARNQTDFLFNYATVCHYEHHFQRALDCLQRAVILDPEWEEPLAKQNALIAYLKDICDVIDKKASLKARRIKLLIDSLIKDTRLKIYEKRKFAQINDLEVGTNASTDLICKVIHCINNSSAMANTYCLMDGNKECMALFVYNLSAQNGPKTGDSIVIQRPTVESHDFDIEDKNYTLKSIRVDNPLNLIINNKTISKDNI</sequence>
<dbReference type="InterPro" id="IPR032076">
    <property type="entry name" value="TTC5_OB"/>
</dbReference>
<dbReference type="PROSITE" id="PS50005">
    <property type="entry name" value="TPR"/>
    <property type="match status" value="1"/>
</dbReference>
<dbReference type="Pfam" id="PF16669">
    <property type="entry name" value="TTC5_OB"/>
    <property type="match status" value="1"/>
</dbReference>
<keyword evidence="1" id="KW-0802">TPR repeat</keyword>
<feature type="repeat" description="TPR" evidence="1">
    <location>
        <begin position="110"/>
        <end position="143"/>
    </location>
</feature>
<dbReference type="SMART" id="SM00028">
    <property type="entry name" value="TPR"/>
    <property type="match status" value="3"/>
</dbReference>
<evidence type="ECO:0000313" key="4">
    <source>
        <dbReference type="Proteomes" id="UP000728032"/>
    </source>
</evidence>
<accession>A0A7R9QN32</accession>
<protein>
    <recommendedName>
        <fullName evidence="2">Tetratricopeptide repeat protein 5 OB fold domain-containing protein</fullName>
    </recommendedName>
</protein>
<dbReference type="EMBL" id="OC919809">
    <property type="protein sequence ID" value="CAD7651927.1"/>
    <property type="molecule type" value="Genomic_DNA"/>
</dbReference>
<proteinExistence type="predicted"/>
<dbReference type="EMBL" id="CAJPVJ010004984">
    <property type="protein sequence ID" value="CAG2169111.1"/>
    <property type="molecule type" value="Genomic_DNA"/>
</dbReference>
<feature type="non-terminal residue" evidence="3">
    <location>
        <position position="424"/>
    </location>
</feature>
<keyword evidence="4" id="KW-1185">Reference proteome</keyword>
<evidence type="ECO:0000313" key="3">
    <source>
        <dbReference type="EMBL" id="CAD7651927.1"/>
    </source>
</evidence>
<dbReference type="SUPFAM" id="SSF48452">
    <property type="entry name" value="TPR-like"/>
    <property type="match status" value="1"/>
</dbReference>
<dbReference type="Gene3D" id="2.40.50.550">
    <property type="match status" value="1"/>
</dbReference>
<dbReference type="Gene3D" id="1.25.40.10">
    <property type="entry name" value="Tetratricopeptide repeat domain"/>
    <property type="match status" value="1"/>
</dbReference>
<dbReference type="OrthoDB" id="423589at2759"/>
<feature type="domain" description="Tetratricopeptide repeat protein 5 OB fold" evidence="2">
    <location>
        <begin position="316"/>
        <end position="423"/>
    </location>
</feature>
<name>A0A7R9QN32_9ACAR</name>
<evidence type="ECO:0000259" key="2">
    <source>
        <dbReference type="Pfam" id="PF16669"/>
    </source>
</evidence>
<gene>
    <name evidence="3" type="ORF">ONB1V03_LOCUS8595</name>
</gene>
<dbReference type="InterPro" id="IPR038645">
    <property type="entry name" value="TTC5_OB_sf"/>
</dbReference>
<evidence type="ECO:0000256" key="1">
    <source>
        <dbReference type="PROSITE-ProRule" id="PRU00339"/>
    </source>
</evidence>
<organism evidence="3">
    <name type="scientific">Oppiella nova</name>
    <dbReference type="NCBI Taxonomy" id="334625"/>
    <lineage>
        <taxon>Eukaryota</taxon>
        <taxon>Metazoa</taxon>
        <taxon>Ecdysozoa</taxon>
        <taxon>Arthropoda</taxon>
        <taxon>Chelicerata</taxon>
        <taxon>Arachnida</taxon>
        <taxon>Acari</taxon>
        <taxon>Acariformes</taxon>
        <taxon>Sarcoptiformes</taxon>
        <taxon>Oribatida</taxon>
        <taxon>Brachypylina</taxon>
        <taxon>Oppioidea</taxon>
        <taxon>Oppiidae</taxon>
        <taxon>Oppiella</taxon>
    </lineage>
</organism>
<reference evidence="3" key="1">
    <citation type="submission" date="2020-11" db="EMBL/GenBank/DDBJ databases">
        <authorList>
            <person name="Tran Van P."/>
        </authorList>
    </citation>
    <scope>NUCLEOTIDE SEQUENCE</scope>
</reference>